<protein>
    <submittedName>
        <fullName evidence="1">Uncharacterized protein</fullName>
    </submittedName>
</protein>
<sequence>MATHPTFLALSCGGSNRPKRRCRFPLLTSVERSSYTINIKTFHEQSPRNPVSCMATVLRHSLLGTLSKFDSDSAPPRQKYLDAAASNSNRHKRMTRRAWVWDQGPFLSMASLWRSSSRR</sequence>
<organism evidence="1 2">
    <name type="scientific">Hebeloma cylindrosporum</name>
    <dbReference type="NCBI Taxonomy" id="76867"/>
    <lineage>
        <taxon>Eukaryota</taxon>
        <taxon>Fungi</taxon>
        <taxon>Dikarya</taxon>
        <taxon>Basidiomycota</taxon>
        <taxon>Agaricomycotina</taxon>
        <taxon>Agaricomycetes</taxon>
        <taxon>Agaricomycetidae</taxon>
        <taxon>Agaricales</taxon>
        <taxon>Agaricineae</taxon>
        <taxon>Hymenogastraceae</taxon>
        <taxon>Hebeloma</taxon>
    </lineage>
</organism>
<dbReference type="EMBL" id="KN831768">
    <property type="protein sequence ID" value="KIM49740.1"/>
    <property type="molecule type" value="Genomic_DNA"/>
</dbReference>
<dbReference type="AlphaFoldDB" id="A0A0C3CM22"/>
<reference evidence="1 2" key="1">
    <citation type="submission" date="2014-04" db="EMBL/GenBank/DDBJ databases">
        <authorList>
            <consortium name="DOE Joint Genome Institute"/>
            <person name="Kuo A."/>
            <person name="Gay G."/>
            <person name="Dore J."/>
            <person name="Kohler A."/>
            <person name="Nagy L.G."/>
            <person name="Floudas D."/>
            <person name="Copeland A."/>
            <person name="Barry K.W."/>
            <person name="Cichocki N."/>
            <person name="Veneault-Fourrey C."/>
            <person name="LaButti K."/>
            <person name="Lindquist E.A."/>
            <person name="Lipzen A."/>
            <person name="Lundell T."/>
            <person name="Morin E."/>
            <person name="Murat C."/>
            <person name="Sun H."/>
            <person name="Tunlid A."/>
            <person name="Henrissat B."/>
            <person name="Grigoriev I.V."/>
            <person name="Hibbett D.S."/>
            <person name="Martin F."/>
            <person name="Nordberg H.P."/>
            <person name="Cantor M.N."/>
            <person name="Hua S.X."/>
        </authorList>
    </citation>
    <scope>NUCLEOTIDE SEQUENCE [LARGE SCALE GENOMIC DNA]</scope>
    <source>
        <strain evidence="2">h7</strain>
    </source>
</reference>
<reference evidence="2" key="2">
    <citation type="submission" date="2015-01" db="EMBL/GenBank/DDBJ databases">
        <title>Evolutionary Origins and Diversification of the Mycorrhizal Mutualists.</title>
        <authorList>
            <consortium name="DOE Joint Genome Institute"/>
            <consortium name="Mycorrhizal Genomics Consortium"/>
            <person name="Kohler A."/>
            <person name="Kuo A."/>
            <person name="Nagy L.G."/>
            <person name="Floudas D."/>
            <person name="Copeland A."/>
            <person name="Barry K.W."/>
            <person name="Cichocki N."/>
            <person name="Veneault-Fourrey C."/>
            <person name="LaButti K."/>
            <person name="Lindquist E.A."/>
            <person name="Lipzen A."/>
            <person name="Lundell T."/>
            <person name="Morin E."/>
            <person name="Murat C."/>
            <person name="Riley R."/>
            <person name="Ohm R."/>
            <person name="Sun H."/>
            <person name="Tunlid A."/>
            <person name="Henrissat B."/>
            <person name="Grigoriev I.V."/>
            <person name="Hibbett D.S."/>
            <person name="Martin F."/>
        </authorList>
    </citation>
    <scope>NUCLEOTIDE SEQUENCE [LARGE SCALE GENOMIC DNA]</scope>
    <source>
        <strain evidence="2">h7</strain>
    </source>
</reference>
<dbReference type="Proteomes" id="UP000053424">
    <property type="component" value="Unassembled WGS sequence"/>
</dbReference>
<name>A0A0C3CM22_HEBCY</name>
<gene>
    <name evidence="1" type="ORF">M413DRAFT_438882</name>
</gene>
<keyword evidence="2" id="KW-1185">Reference proteome</keyword>
<accession>A0A0C3CM22</accession>
<dbReference type="HOGENOM" id="CLU_2061770_0_0_1"/>
<evidence type="ECO:0000313" key="1">
    <source>
        <dbReference type="EMBL" id="KIM49740.1"/>
    </source>
</evidence>
<evidence type="ECO:0000313" key="2">
    <source>
        <dbReference type="Proteomes" id="UP000053424"/>
    </source>
</evidence>
<proteinExistence type="predicted"/>